<gene>
    <name evidence="1" type="ORF">MSG28_000922</name>
</gene>
<dbReference type="EMBL" id="CM046131">
    <property type="protein sequence ID" value="KAI8430754.1"/>
    <property type="molecule type" value="Genomic_DNA"/>
</dbReference>
<protein>
    <submittedName>
        <fullName evidence="1">Uncharacterized protein</fullName>
    </submittedName>
</protein>
<keyword evidence="2" id="KW-1185">Reference proteome</keyword>
<sequence length="155" mass="17528">MTERWTMVCVHDLTGVVLLIVGIVVLVKNTEYEDLITNRFFTLPGFAVATGVVILFVSVLGYYAAISEKFYFIAGYVALLLVILIFEMSITIAAFKLKDEATSAIRAPMVASIQLYESRRDIARLWDELHRDIILTAISGWLAWRSKFETVELES</sequence>
<evidence type="ECO:0000313" key="1">
    <source>
        <dbReference type="EMBL" id="KAI8430754.1"/>
    </source>
</evidence>
<dbReference type="Proteomes" id="UP001064048">
    <property type="component" value="Chromosome Z"/>
</dbReference>
<proteinExistence type="predicted"/>
<reference evidence="1 2" key="1">
    <citation type="journal article" date="2022" name="Genome Biol. Evol.">
        <title>The Spruce Budworm Genome: Reconstructing the Evolutionary History of Antifreeze Proteins.</title>
        <authorList>
            <person name="Beliveau C."/>
            <person name="Gagne P."/>
            <person name="Picq S."/>
            <person name="Vernygora O."/>
            <person name="Keeling C.I."/>
            <person name="Pinkney K."/>
            <person name="Doucet D."/>
            <person name="Wen F."/>
            <person name="Johnston J.S."/>
            <person name="Maaroufi H."/>
            <person name="Boyle B."/>
            <person name="Laroche J."/>
            <person name="Dewar K."/>
            <person name="Juretic N."/>
            <person name="Blackburn G."/>
            <person name="Nisole A."/>
            <person name="Brunet B."/>
            <person name="Brandao M."/>
            <person name="Lumley L."/>
            <person name="Duan J."/>
            <person name="Quan G."/>
            <person name="Lucarotti C.J."/>
            <person name="Roe A.D."/>
            <person name="Sperling F.A.H."/>
            <person name="Levesque R.C."/>
            <person name="Cusson M."/>
        </authorList>
    </citation>
    <scope>NUCLEOTIDE SEQUENCE [LARGE SCALE GENOMIC DNA]</scope>
    <source>
        <strain evidence="1">Glfc:IPQL:Cfum</strain>
    </source>
</reference>
<evidence type="ECO:0000313" key="2">
    <source>
        <dbReference type="Proteomes" id="UP001064048"/>
    </source>
</evidence>
<comment type="caution">
    <text evidence="1">The sequence shown here is derived from an EMBL/GenBank/DDBJ whole genome shotgun (WGS) entry which is preliminary data.</text>
</comment>
<organism evidence="1 2">
    <name type="scientific">Choristoneura fumiferana</name>
    <name type="common">Spruce budworm moth</name>
    <name type="synonym">Archips fumiferana</name>
    <dbReference type="NCBI Taxonomy" id="7141"/>
    <lineage>
        <taxon>Eukaryota</taxon>
        <taxon>Metazoa</taxon>
        <taxon>Ecdysozoa</taxon>
        <taxon>Arthropoda</taxon>
        <taxon>Hexapoda</taxon>
        <taxon>Insecta</taxon>
        <taxon>Pterygota</taxon>
        <taxon>Neoptera</taxon>
        <taxon>Endopterygota</taxon>
        <taxon>Lepidoptera</taxon>
        <taxon>Glossata</taxon>
        <taxon>Ditrysia</taxon>
        <taxon>Tortricoidea</taxon>
        <taxon>Tortricidae</taxon>
        <taxon>Tortricinae</taxon>
        <taxon>Choristoneura</taxon>
    </lineage>
</organism>
<accession>A0ACC0K302</accession>
<name>A0ACC0K302_CHOFU</name>